<keyword evidence="4 10" id="KW-0378">Hydrolase</keyword>
<comment type="subcellular location">
    <subcellularLocation>
        <location evidence="10">Cytoplasm</location>
    </subcellularLocation>
</comment>
<accession>A0A210RZI6</accession>
<dbReference type="Proteomes" id="UP000196880">
    <property type="component" value="Unassembled WGS sequence"/>
</dbReference>
<evidence type="ECO:0000313" key="12">
    <source>
        <dbReference type="EMBL" id="OWF66408.1"/>
    </source>
</evidence>
<feature type="binding site" evidence="10">
    <location>
        <position position="68"/>
    </location>
    <ligand>
        <name>substrate</name>
    </ligand>
</feature>
<evidence type="ECO:0000256" key="6">
    <source>
        <dbReference type="ARBA" id="ARBA00022984"/>
    </source>
</evidence>
<dbReference type="EMBL" id="NAIA01000002">
    <property type="protein sequence ID" value="OWF66408.1"/>
    <property type="molecule type" value="Genomic_DNA"/>
</dbReference>
<feature type="active site" description="Proton donor/acceptor" evidence="10">
    <location>
        <position position="195"/>
    </location>
</feature>
<dbReference type="PANTHER" id="PTHR30480">
    <property type="entry name" value="BETA-HEXOSAMINIDASE-RELATED"/>
    <property type="match status" value="1"/>
</dbReference>
<keyword evidence="7 10" id="KW-0326">Glycosidase</keyword>
<evidence type="ECO:0000256" key="1">
    <source>
        <dbReference type="ARBA" id="ARBA00001231"/>
    </source>
</evidence>
<comment type="function">
    <text evidence="10">Plays a role in peptidoglycan recycling by cleaving the terminal beta-1,4-linked N-acetylglucosamine (GlcNAc) from peptide-linked peptidoglycan fragments, giving rise to free GlcNAc, anhydro-N-acetylmuramic acid and anhydro-N-acetylmuramic acid-linked peptides.</text>
</comment>
<reference evidence="12 13" key="1">
    <citation type="submission" date="2017-03" db="EMBL/GenBank/DDBJ databases">
        <title>New species Polynucleobacter sp. MWH-EgelM1-30-B4.</title>
        <authorList>
            <person name="Hahn M.W."/>
        </authorList>
    </citation>
    <scope>NUCLEOTIDE SEQUENCE [LARGE SCALE GENOMIC DNA]</scope>
    <source>
        <strain evidence="12 13">MWH-EgelM1-30-B4</strain>
    </source>
</reference>
<keyword evidence="9 10" id="KW-0961">Cell wall biogenesis/degradation</keyword>
<dbReference type="InterPro" id="IPR019800">
    <property type="entry name" value="Glyco_hydro_3_AS"/>
</dbReference>
<dbReference type="InterPro" id="IPR001764">
    <property type="entry name" value="Glyco_hydro_3_N"/>
</dbReference>
<comment type="pathway">
    <text evidence="10">Cell wall biogenesis; peptidoglycan recycling.</text>
</comment>
<dbReference type="SUPFAM" id="SSF51445">
    <property type="entry name" value="(Trans)glycosidases"/>
    <property type="match status" value="1"/>
</dbReference>
<evidence type="ECO:0000256" key="8">
    <source>
        <dbReference type="ARBA" id="ARBA00023306"/>
    </source>
</evidence>
<organism evidence="12 13">
    <name type="scientific">Polynucleobacter hirudinilacicola</name>
    <dbReference type="NCBI Taxonomy" id="1743166"/>
    <lineage>
        <taxon>Bacteria</taxon>
        <taxon>Pseudomonadati</taxon>
        <taxon>Pseudomonadota</taxon>
        <taxon>Betaproteobacteria</taxon>
        <taxon>Burkholderiales</taxon>
        <taxon>Burkholderiaceae</taxon>
        <taxon>Polynucleobacter</taxon>
    </lineage>
</organism>
<comment type="caution">
    <text evidence="12">The sequence shown here is derived from an EMBL/GenBank/DDBJ whole genome shotgun (WGS) entry which is preliminary data.</text>
</comment>
<dbReference type="GO" id="GO:0004563">
    <property type="term" value="F:beta-N-acetylhexosaminidase activity"/>
    <property type="evidence" value="ECO:0007669"/>
    <property type="project" value="UniProtKB-UniRule"/>
</dbReference>
<evidence type="ECO:0000256" key="7">
    <source>
        <dbReference type="ARBA" id="ARBA00023295"/>
    </source>
</evidence>
<dbReference type="GO" id="GO:0071555">
    <property type="term" value="P:cell wall organization"/>
    <property type="evidence" value="ECO:0007669"/>
    <property type="project" value="UniProtKB-KW"/>
</dbReference>
<evidence type="ECO:0000256" key="10">
    <source>
        <dbReference type="HAMAP-Rule" id="MF_00364"/>
    </source>
</evidence>
<evidence type="ECO:0000313" key="13">
    <source>
        <dbReference type="Proteomes" id="UP000196880"/>
    </source>
</evidence>
<dbReference type="NCBIfam" id="NF003740">
    <property type="entry name" value="PRK05337.1"/>
    <property type="match status" value="1"/>
</dbReference>
<evidence type="ECO:0000256" key="9">
    <source>
        <dbReference type="ARBA" id="ARBA00023316"/>
    </source>
</evidence>
<dbReference type="Pfam" id="PF00933">
    <property type="entry name" value="Glyco_hydro_3"/>
    <property type="match status" value="1"/>
</dbReference>
<dbReference type="AlphaFoldDB" id="A0A210RZI6"/>
<dbReference type="GO" id="GO:0009252">
    <property type="term" value="P:peptidoglycan biosynthetic process"/>
    <property type="evidence" value="ECO:0007669"/>
    <property type="project" value="UniProtKB-KW"/>
</dbReference>
<dbReference type="InterPro" id="IPR050226">
    <property type="entry name" value="NagZ_Beta-hexosaminidase"/>
</dbReference>
<dbReference type="InterPro" id="IPR022956">
    <property type="entry name" value="Beta_hexosaminidase_bac"/>
</dbReference>
<feature type="binding site" evidence="10">
    <location>
        <begin position="182"/>
        <end position="183"/>
    </location>
    <ligand>
        <name>substrate</name>
    </ligand>
</feature>
<feature type="active site" description="Nucleophile" evidence="10">
    <location>
        <position position="265"/>
    </location>
</feature>
<feature type="domain" description="Glycoside hydrolase family 3 N-terminal" evidence="11">
    <location>
        <begin position="15"/>
        <end position="325"/>
    </location>
</feature>
<evidence type="ECO:0000256" key="5">
    <source>
        <dbReference type="ARBA" id="ARBA00022960"/>
    </source>
</evidence>
<sequence>MSKATMNPGPVTLDVLGQALNAEDRRRILDPLTGGVILFGRNFANRQQLTKLTADIKKLRPDVLISIDHEGGRVQRCKTDGFTHLPAMRKLGEFWCVKSNSTHTAESAALAMAAATACGYILATELRACGVDFSFTPVLDLDFGRSGVIGDRSFSRDPQMVFALAKSLNEGLRLADMANCGKHFPGHGWAEADSHVAIPVDERSLSEILNNDAKPYEWLDLSLTAVMPAHVIYPKVDSNPAGFSKIWLHSILRQELGFEGVIFSDDLSMEGASVAGSVVKGAELALEAGCDAVLICNRPDLADQLLAKLKVTKTKQAESTKRLNRLMPKSAALSWDELQGEAQYQHAKGLLKQMNLIH</sequence>
<dbReference type="InterPro" id="IPR017853">
    <property type="entry name" value="GH"/>
</dbReference>
<evidence type="ECO:0000259" key="11">
    <source>
        <dbReference type="Pfam" id="PF00933"/>
    </source>
</evidence>
<keyword evidence="2 10" id="KW-0963">Cytoplasm</keyword>
<keyword evidence="13" id="KW-1185">Reference proteome</keyword>
<dbReference type="GO" id="GO:0008360">
    <property type="term" value="P:regulation of cell shape"/>
    <property type="evidence" value="ECO:0007669"/>
    <property type="project" value="UniProtKB-KW"/>
</dbReference>
<keyword evidence="8 10" id="KW-0131">Cell cycle</keyword>
<evidence type="ECO:0000256" key="4">
    <source>
        <dbReference type="ARBA" id="ARBA00022801"/>
    </source>
</evidence>
<dbReference type="EC" id="3.2.1.52" evidence="10"/>
<dbReference type="RefSeq" id="WP_087909202.1">
    <property type="nucleotide sequence ID" value="NZ_NAIA01000002.1"/>
</dbReference>
<keyword evidence="5 10" id="KW-0133">Cell shape</keyword>
<dbReference type="InterPro" id="IPR036962">
    <property type="entry name" value="Glyco_hydro_3_N_sf"/>
</dbReference>
<dbReference type="HAMAP" id="MF_00364">
    <property type="entry name" value="NagZ"/>
    <property type="match status" value="1"/>
</dbReference>
<dbReference type="GO" id="GO:0051301">
    <property type="term" value="P:cell division"/>
    <property type="evidence" value="ECO:0007669"/>
    <property type="project" value="UniProtKB-KW"/>
</dbReference>
<evidence type="ECO:0000256" key="3">
    <source>
        <dbReference type="ARBA" id="ARBA00022618"/>
    </source>
</evidence>
<name>A0A210RZI6_9BURK</name>
<keyword evidence="3 10" id="KW-0132">Cell division</keyword>
<feature type="site" description="Important for catalytic activity" evidence="10">
    <location>
        <position position="193"/>
    </location>
</feature>
<dbReference type="PROSITE" id="PS00775">
    <property type="entry name" value="GLYCOSYL_HYDROL_F3"/>
    <property type="match status" value="1"/>
</dbReference>
<comment type="similarity">
    <text evidence="10">Belongs to the glycosyl hydrolase 3 family. NagZ subfamily.</text>
</comment>
<dbReference type="OrthoDB" id="9786661at2"/>
<dbReference type="GO" id="GO:0005737">
    <property type="term" value="C:cytoplasm"/>
    <property type="evidence" value="ECO:0007669"/>
    <property type="project" value="UniProtKB-SubCell"/>
</dbReference>
<evidence type="ECO:0000256" key="2">
    <source>
        <dbReference type="ARBA" id="ARBA00022490"/>
    </source>
</evidence>
<dbReference type="GO" id="GO:0005975">
    <property type="term" value="P:carbohydrate metabolic process"/>
    <property type="evidence" value="ECO:0007669"/>
    <property type="project" value="InterPro"/>
</dbReference>
<feature type="binding site" evidence="10">
    <location>
        <position position="76"/>
    </location>
    <ligand>
        <name>substrate</name>
    </ligand>
</feature>
<comment type="catalytic activity">
    <reaction evidence="1 10">
        <text>Hydrolysis of terminal non-reducing N-acetyl-D-hexosamine residues in N-acetyl-beta-D-hexosaminides.</text>
        <dbReference type="EC" id="3.2.1.52"/>
    </reaction>
</comment>
<dbReference type="Gene3D" id="3.20.20.300">
    <property type="entry name" value="Glycoside hydrolase, family 3, N-terminal domain"/>
    <property type="match status" value="1"/>
</dbReference>
<feature type="binding site" evidence="10">
    <location>
        <position position="152"/>
    </location>
    <ligand>
        <name>substrate</name>
    </ligand>
</feature>
<protein>
    <recommendedName>
        <fullName evidence="10">Beta-hexosaminidase</fullName>
        <ecNumber evidence="10">3.2.1.52</ecNumber>
    </recommendedName>
    <alternativeName>
        <fullName evidence="10">Beta-N-acetylhexosaminidase</fullName>
    </alternativeName>
    <alternativeName>
        <fullName evidence="10">N-acetyl-beta-glucosaminidase</fullName>
    </alternativeName>
</protein>
<dbReference type="PANTHER" id="PTHR30480:SF13">
    <property type="entry name" value="BETA-HEXOSAMINIDASE"/>
    <property type="match status" value="1"/>
</dbReference>
<dbReference type="UniPathway" id="UPA00544"/>
<gene>
    <name evidence="10" type="primary">nagZ</name>
    <name evidence="12" type="ORF">B6A14_03695</name>
</gene>
<keyword evidence="6 10" id="KW-0573">Peptidoglycan synthesis</keyword>
<dbReference type="GO" id="GO:0009254">
    <property type="term" value="P:peptidoglycan turnover"/>
    <property type="evidence" value="ECO:0007669"/>
    <property type="project" value="UniProtKB-UniRule"/>
</dbReference>
<proteinExistence type="inferred from homology"/>